<evidence type="ECO:0000313" key="5">
    <source>
        <dbReference type="EMBL" id="RVT86077.1"/>
    </source>
</evidence>
<comment type="caution">
    <text evidence="5">The sequence shown here is derived from an EMBL/GenBank/DDBJ whole genome shotgun (WGS) entry which is preliminary data.</text>
</comment>
<organism evidence="5 6">
    <name type="scientific">Inhella crocodyli</name>
    <dbReference type="NCBI Taxonomy" id="2499851"/>
    <lineage>
        <taxon>Bacteria</taxon>
        <taxon>Pseudomonadati</taxon>
        <taxon>Pseudomonadota</taxon>
        <taxon>Betaproteobacteria</taxon>
        <taxon>Burkholderiales</taxon>
        <taxon>Sphaerotilaceae</taxon>
        <taxon>Inhella</taxon>
    </lineage>
</organism>
<evidence type="ECO:0000256" key="1">
    <source>
        <dbReference type="SAM" id="Phobius"/>
    </source>
</evidence>
<accession>A0A3S2WRD3</accession>
<dbReference type="Pfam" id="PF07589">
    <property type="entry name" value="PEP-CTERM"/>
    <property type="match status" value="1"/>
</dbReference>
<dbReference type="NCBIfam" id="TIGR02595">
    <property type="entry name" value="PEP_CTERM"/>
    <property type="match status" value="1"/>
</dbReference>
<name>A0A3S2WRD3_9BURK</name>
<dbReference type="Pfam" id="PF13448">
    <property type="entry name" value="DUF4114"/>
    <property type="match status" value="1"/>
</dbReference>
<feature type="transmembrane region" description="Helical" evidence="1">
    <location>
        <begin position="173"/>
        <end position="189"/>
    </location>
</feature>
<evidence type="ECO:0000256" key="2">
    <source>
        <dbReference type="SAM" id="SignalP"/>
    </source>
</evidence>
<proteinExistence type="predicted"/>
<feature type="chain" id="PRO_5018670411" evidence="2">
    <location>
        <begin position="27"/>
        <end position="196"/>
    </location>
</feature>
<keyword evidence="1" id="KW-1133">Transmembrane helix</keyword>
<feature type="domain" description="DUF4114" evidence="4">
    <location>
        <begin position="107"/>
        <end position="161"/>
    </location>
</feature>
<protein>
    <submittedName>
        <fullName evidence="5">PEP-CTERM sorting domain-containing protein</fullName>
    </submittedName>
</protein>
<reference evidence="5 6" key="1">
    <citation type="submission" date="2019-01" db="EMBL/GenBank/DDBJ databases">
        <authorList>
            <person name="Chen W.-M."/>
        </authorList>
    </citation>
    <scope>NUCLEOTIDE SEQUENCE [LARGE SCALE GENOMIC DNA]</scope>
    <source>
        <strain evidence="5 6">CCP-18</strain>
    </source>
</reference>
<evidence type="ECO:0000313" key="6">
    <source>
        <dbReference type="Proteomes" id="UP000288587"/>
    </source>
</evidence>
<feature type="domain" description="Ice-binding protein C-terminal" evidence="3">
    <location>
        <begin position="169"/>
        <end position="191"/>
    </location>
</feature>
<keyword evidence="1" id="KW-0812">Transmembrane</keyword>
<dbReference type="RefSeq" id="WP_127682575.1">
    <property type="nucleotide sequence ID" value="NZ_SACM01000002.1"/>
</dbReference>
<dbReference type="InterPro" id="IPR025193">
    <property type="entry name" value="DUF4114"/>
</dbReference>
<dbReference type="Proteomes" id="UP000288587">
    <property type="component" value="Unassembled WGS sequence"/>
</dbReference>
<dbReference type="InterPro" id="IPR013424">
    <property type="entry name" value="Ice-binding_C"/>
</dbReference>
<evidence type="ECO:0000259" key="4">
    <source>
        <dbReference type="Pfam" id="PF13448"/>
    </source>
</evidence>
<dbReference type="AlphaFoldDB" id="A0A3S2WRD3"/>
<keyword evidence="2" id="KW-0732">Signal</keyword>
<evidence type="ECO:0000259" key="3">
    <source>
        <dbReference type="Pfam" id="PF07589"/>
    </source>
</evidence>
<keyword evidence="1" id="KW-0472">Membrane</keyword>
<sequence>MIQTFRRHVAGLFAALSLAAAGTASAAPVLGAQLYWQGGDVTIEVQATSAGFTSELRLFNPNATSTFIAYNAPNGNPVGTTVTLNTAWLDTLYNVGDELKFGIYVTNTGNTFYLGSAARNADGVIHGTIDNTARAGWLRVGFEDLYGGGDRDYDDNVFDFRGSVRTTAQVSEPAALALVGLALVGAGFARRRGQRA</sequence>
<dbReference type="OrthoDB" id="122203at2"/>
<feature type="signal peptide" evidence="2">
    <location>
        <begin position="1"/>
        <end position="26"/>
    </location>
</feature>
<keyword evidence="6" id="KW-1185">Reference proteome</keyword>
<dbReference type="EMBL" id="SACM01000002">
    <property type="protein sequence ID" value="RVT86077.1"/>
    <property type="molecule type" value="Genomic_DNA"/>
</dbReference>
<gene>
    <name evidence="5" type="ORF">EOD73_08515</name>
</gene>